<dbReference type="CDD" id="cd14262">
    <property type="entry name" value="VirB5_like"/>
    <property type="match status" value="1"/>
</dbReference>
<dbReference type="Gene3D" id="1.20.58.430">
    <property type="entry name" value="Type IV secretion system, VirB5-domain"/>
    <property type="match status" value="1"/>
</dbReference>
<feature type="transmembrane region" description="Helical" evidence="6">
    <location>
        <begin position="474"/>
        <end position="494"/>
    </location>
</feature>
<feature type="transmembrane region" description="Helical" evidence="6">
    <location>
        <begin position="401"/>
        <end position="421"/>
    </location>
</feature>
<gene>
    <name evidence="8" type="ORF">MAF45_01270</name>
</gene>
<sequence length="600" mass="62159">MKKAVFFPLLLALSLQALASGIPVVDAAALSQSLQNYLQLAQQYQMLVSQYEQQLRAYRSMNGTRALGRLLWNPALQSALPEDFRETLRAAARLGEAGLTASARRLYDESGAAKRCEAFPARERVACVREAAASAQALDLFGREAETMSRRAKTIESLMDAINGAEDAKSTADLTARIAAESAALQAEKLRVDALRAIAEETRLEAGREARKAARERFAVRADWKSIWSEAMGAFENFGLAVESQISGFSESVSSQLIAGLGPIAAASITIYVTARAWAILMGRENGAVGGLILSTARCALVAFFALNAGNYTAYALSAAGGLESWLLQTLPGSPRSAWAAIDALWAACAGGIESLWGLLDAYGMTHLGEEILTALCVVAMTVLGVLLTSASLGVLLLAKIALALTLGFGPAFLCCLMFPATRGWFDPWLRSTLTYVFTVVMAGAVLLFFSGLFTERIARVAAAASGNAGPDVFGVWLELGVTLVITLTASSIIRLIPSIAAGLAGGASMQAVGLGAMLAGAFGPARAAAGAAAAGFGAGAGSASVAALGRRVLGHRGLEQPGALPMAALGAAAGGAGRLSAAAARRLSRTLRDARGGGL</sequence>
<dbReference type="InterPro" id="IPR014158">
    <property type="entry name" value="T4SS_VirB5"/>
</dbReference>
<evidence type="ECO:0000313" key="9">
    <source>
        <dbReference type="Proteomes" id="UP001297600"/>
    </source>
</evidence>
<dbReference type="Pfam" id="PF04610">
    <property type="entry name" value="TrbL"/>
    <property type="match status" value="1"/>
</dbReference>
<evidence type="ECO:0000256" key="2">
    <source>
        <dbReference type="ARBA" id="ARBA00022692"/>
    </source>
</evidence>
<keyword evidence="9" id="KW-1185">Reference proteome</keyword>
<evidence type="ECO:0000256" key="7">
    <source>
        <dbReference type="SAM" id="SignalP"/>
    </source>
</evidence>
<evidence type="ECO:0000256" key="1">
    <source>
        <dbReference type="ARBA" id="ARBA00004141"/>
    </source>
</evidence>
<organism evidence="8 9">
    <name type="scientific">Mesosutterella porci</name>
    <dbReference type="NCBI Taxonomy" id="2915351"/>
    <lineage>
        <taxon>Bacteria</taxon>
        <taxon>Pseudomonadati</taxon>
        <taxon>Pseudomonadota</taxon>
        <taxon>Betaproteobacteria</taxon>
        <taxon>Burkholderiales</taxon>
        <taxon>Sutterellaceae</taxon>
        <taxon>Mesosutterella</taxon>
    </lineage>
</organism>
<name>A0ABS9MN79_9BURK</name>
<protein>
    <submittedName>
        <fullName evidence="8">Type IV secretion system protein</fullName>
    </submittedName>
</protein>
<dbReference type="EMBL" id="JAKNCT010000001">
    <property type="protein sequence ID" value="MCG5030085.1"/>
    <property type="molecule type" value="Genomic_DNA"/>
</dbReference>
<keyword evidence="5" id="KW-0175">Coiled coil</keyword>
<feature type="coiled-coil region" evidence="5">
    <location>
        <begin position="34"/>
        <end position="61"/>
    </location>
</feature>
<feature type="signal peptide" evidence="7">
    <location>
        <begin position="1"/>
        <end position="19"/>
    </location>
</feature>
<comment type="caution">
    <text evidence="8">The sequence shown here is derived from an EMBL/GenBank/DDBJ whole genome shotgun (WGS) entry which is preliminary data.</text>
</comment>
<evidence type="ECO:0000256" key="5">
    <source>
        <dbReference type="SAM" id="Coils"/>
    </source>
</evidence>
<evidence type="ECO:0000256" key="4">
    <source>
        <dbReference type="ARBA" id="ARBA00023136"/>
    </source>
</evidence>
<keyword evidence="3 6" id="KW-1133">Transmembrane helix</keyword>
<reference evidence="8 9" key="1">
    <citation type="submission" date="2022-02" db="EMBL/GenBank/DDBJ databases">
        <title>Mesosutterella porci, a novel member of the family Sutterellaceae from pig feces.</title>
        <authorList>
            <person name="Wylensek D."/>
            <person name="Clavel T."/>
        </authorList>
    </citation>
    <scope>NUCLEOTIDE SEQUENCE [LARGE SCALE GENOMIC DNA]</scope>
    <source>
        <strain evidence="9">oilRF-744-wt-GAM-9</strain>
    </source>
</reference>
<feature type="transmembrane region" description="Helical" evidence="6">
    <location>
        <begin position="338"/>
        <end position="360"/>
    </location>
</feature>
<feature type="transmembrane region" description="Helical" evidence="6">
    <location>
        <begin position="257"/>
        <end position="275"/>
    </location>
</feature>
<keyword evidence="2 6" id="KW-0812">Transmembrane</keyword>
<evidence type="ECO:0000256" key="6">
    <source>
        <dbReference type="SAM" id="Phobius"/>
    </source>
</evidence>
<evidence type="ECO:0000256" key="3">
    <source>
        <dbReference type="ARBA" id="ARBA00022989"/>
    </source>
</evidence>
<feature type="transmembrane region" description="Helical" evidence="6">
    <location>
        <begin position="529"/>
        <end position="549"/>
    </location>
</feature>
<keyword evidence="4 6" id="KW-0472">Membrane</keyword>
<dbReference type="Proteomes" id="UP001297600">
    <property type="component" value="Unassembled WGS sequence"/>
</dbReference>
<evidence type="ECO:0000313" key="8">
    <source>
        <dbReference type="EMBL" id="MCG5030085.1"/>
    </source>
</evidence>
<dbReference type="InterPro" id="IPR023220">
    <property type="entry name" value="T4SS_VirB5-domain"/>
</dbReference>
<proteinExistence type="predicted"/>
<accession>A0ABS9MN79</accession>
<feature type="transmembrane region" description="Helical" evidence="6">
    <location>
        <begin position="372"/>
        <end position="395"/>
    </location>
</feature>
<dbReference type="InterPro" id="IPR007688">
    <property type="entry name" value="Conjugal_tfr_TrbL/VirB6"/>
</dbReference>
<feature type="transmembrane region" description="Helical" evidence="6">
    <location>
        <begin position="433"/>
        <end position="454"/>
    </location>
</feature>
<dbReference type="Pfam" id="PF07996">
    <property type="entry name" value="T4SS"/>
    <property type="match status" value="1"/>
</dbReference>
<dbReference type="SUPFAM" id="SSF101082">
    <property type="entry name" value="Typo IV secretion system protein TraC"/>
    <property type="match status" value="1"/>
</dbReference>
<keyword evidence="7" id="KW-0732">Signal</keyword>
<feature type="chain" id="PRO_5047253450" evidence="7">
    <location>
        <begin position="20"/>
        <end position="600"/>
    </location>
</feature>
<comment type="subcellular location">
    <subcellularLocation>
        <location evidence="1">Membrane</location>
        <topology evidence="1">Multi-pass membrane protein</topology>
    </subcellularLocation>
</comment>
<feature type="transmembrane region" description="Helical" evidence="6">
    <location>
        <begin position="501"/>
        <end position="523"/>
    </location>
</feature>
<dbReference type="RefSeq" id="WP_237977740.1">
    <property type="nucleotide sequence ID" value="NZ_JAKNCT010000001.1"/>
</dbReference>